<accession>A0A9E7NFJ8</accession>
<protein>
    <submittedName>
        <fullName evidence="2">Uncharacterized protein</fullName>
    </submittedName>
</protein>
<geneLocation type="plasmid" evidence="2 3">
    <name>unnamed2</name>
</geneLocation>
<evidence type="ECO:0000313" key="2">
    <source>
        <dbReference type="EMBL" id="UTF55908.1"/>
    </source>
</evidence>
<reference evidence="2" key="1">
    <citation type="submission" date="2022-06" db="EMBL/GenBank/DDBJ databases">
        <title>Diverse halophilic archaea isolated from saline environments.</title>
        <authorList>
            <person name="Cui H.-L."/>
        </authorList>
    </citation>
    <scope>NUCLEOTIDE SEQUENCE</scope>
    <source>
        <strain evidence="2">WLHS1</strain>
        <plasmid evidence="2">unnamed2</plasmid>
    </source>
</reference>
<gene>
    <name evidence="2" type="ORF">NGM29_20105</name>
</gene>
<dbReference type="RefSeq" id="WP_254161408.1">
    <property type="nucleotide sequence ID" value="NZ_CP100357.1"/>
</dbReference>
<evidence type="ECO:0000313" key="3">
    <source>
        <dbReference type="Proteomes" id="UP001056855"/>
    </source>
</evidence>
<dbReference type="KEGG" id="sawl:NGM29_20105"/>
<sequence>MTVVGPGIPTPNGGTVTLDENGDLETMTGNDKTGVSGPSIDSDGDRIPDDAENEKVFDGAILSNADPTQKDLYVVFFYSNDSERLTDTEKRQLRSIWGSMNVSNPNGESGINLHIVEERRAQHEFSRQYPENVSHSSELADTYDEYIDNGCSVYHLVILGEIENRESVNVGGWGDGPGLATYVDHENTRYSSTEYGSRVRTITHELLHNVVGPINGSHAPNDPKHSKQGWLGIVEHERDLPKNEALHPAVASQLSDDFAESPYYRQIC</sequence>
<keyword evidence="2" id="KW-0614">Plasmid</keyword>
<keyword evidence="3" id="KW-1185">Reference proteome</keyword>
<name>A0A9E7NFJ8_9EURY</name>
<dbReference type="EMBL" id="CP100357">
    <property type="protein sequence ID" value="UTF55908.1"/>
    <property type="molecule type" value="Genomic_DNA"/>
</dbReference>
<dbReference type="AlphaFoldDB" id="A0A9E7NFJ8"/>
<evidence type="ECO:0000256" key="1">
    <source>
        <dbReference type="SAM" id="MobiDB-lite"/>
    </source>
</evidence>
<dbReference type="Proteomes" id="UP001056855">
    <property type="component" value="Plasmid unnamed2"/>
</dbReference>
<organism evidence="2 3">
    <name type="scientific">Natronosalvus rutilus</name>
    <dbReference type="NCBI Taxonomy" id="2953753"/>
    <lineage>
        <taxon>Archaea</taxon>
        <taxon>Methanobacteriati</taxon>
        <taxon>Methanobacteriota</taxon>
        <taxon>Stenosarchaea group</taxon>
        <taxon>Halobacteria</taxon>
        <taxon>Halobacteriales</taxon>
        <taxon>Natrialbaceae</taxon>
        <taxon>Natronosalvus</taxon>
    </lineage>
</organism>
<dbReference type="GeneID" id="73292401"/>
<feature type="region of interest" description="Disordered" evidence="1">
    <location>
        <begin position="1"/>
        <end position="46"/>
    </location>
</feature>
<proteinExistence type="predicted"/>